<dbReference type="AlphaFoldDB" id="A0A8I0AGP3"/>
<organism evidence="3 4">
    <name type="scientific">Coprococcus hominis</name>
    <name type="common">ex Liu et al. 2022</name>
    <dbReference type="NCBI Taxonomy" id="2763039"/>
    <lineage>
        <taxon>Bacteria</taxon>
        <taxon>Bacillati</taxon>
        <taxon>Bacillota</taxon>
        <taxon>Clostridia</taxon>
        <taxon>Lachnospirales</taxon>
        <taxon>Lachnospiraceae</taxon>
        <taxon>Coprococcus</taxon>
    </lineage>
</organism>
<evidence type="ECO:0000313" key="4">
    <source>
        <dbReference type="Proteomes" id="UP000615234"/>
    </source>
</evidence>
<dbReference type="NCBIfam" id="TIGR00368">
    <property type="entry name" value="YifB family Mg chelatase-like AAA ATPase"/>
    <property type="match status" value="1"/>
</dbReference>
<dbReference type="InterPro" id="IPR004482">
    <property type="entry name" value="Mg_chelat-rel"/>
</dbReference>
<dbReference type="InterPro" id="IPR014721">
    <property type="entry name" value="Ribsml_uS5_D2-typ_fold_subgr"/>
</dbReference>
<dbReference type="Proteomes" id="UP000615234">
    <property type="component" value="Unassembled WGS sequence"/>
</dbReference>
<reference evidence="3 4" key="1">
    <citation type="submission" date="2020-08" db="EMBL/GenBank/DDBJ databases">
        <title>Genome public.</title>
        <authorList>
            <person name="Liu C."/>
            <person name="Sun Q."/>
        </authorList>
    </citation>
    <scope>NUCLEOTIDE SEQUENCE [LARGE SCALE GENOMIC DNA]</scope>
    <source>
        <strain evidence="3 4">NSJ-10</strain>
    </source>
</reference>
<dbReference type="Gene3D" id="3.30.230.10">
    <property type="match status" value="1"/>
</dbReference>
<dbReference type="PANTHER" id="PTHR32039">
    <property type="entry name" value="MAGNESIUM-CHELATASE SUBUNIT CHLI"/>
    <property type="match status" value="1"/>
</dbReference>
<dbReference type="SUPFAM" id="SSF54211">
    <property type="entry name" value="Ribosomal protein S5 domain 2-like"/>
    <property type="match status" value="1"/>
</dbReference>
<dbReference type="Pfam" id="PF13335">
    <property type="entry name" value="Mg_chelatase_C"/>
    <property type="match status" value="1"/>
</dbReference>
<accession>A0A8I0AGP3</accession>
<dbReference type="Gene3D" id="3.40.50.300">
    <property type="entry name" value="P-loop containing nucleotide triphosphate hydrolases"/>
    <property type="match status" value="1"/>
</dbReference>
<dbReference type="Pfam" id="PF13541">
    <property type="entry name" value="ChlI"/>
    <property type="match status" value="1"/>
</dbReference>
<dbReference type="SUPFAM" id="SSF52540">
    <property type="entry name" value="P-loop containing nucleoside triphosphate hydrolases"/>
    <property type="match status" value="1"/>
</dbReference>
<sequence length="527" mass="58114">MYSKVTSGGVLGVEGLLIQVETDINDGLPMFHMVGFLSACVKEAGERVRTALKNSGFQIPPKKITINLSPADIRKEGTAYDLPIAIGIMVSMGLIPNDKIENTLIMGELGLDGRINAVSGILPVVHHAVKQGITRCLVPAENAEEAALIRNIEVIPLRTLSEAESYLNEKAVIEPAFVDVEALLDQEDMGELGDFADIKGQEILKRGMEIAAAGMHNILMTGAAGSGKSMIAKCLPTILPRLTFEESIDITKIYSVAGLLKKGQAMITKRPFRAPHHTVSAIALTGGGAIPKPGEISLSHNGVLFLDELPEFGRNVLEVMRQPLEDREVTIARIQGKYIYPAGFMLVAARNPCPCGMYPDLNKCTCTCRQIRQYNARLSRPLLDRIDINVNVRRIDCSDLLEDKRAETSAEIRERVLAAQNIQKERYRSESINFNSQLDGKRTKQYISLGRAEQELVREAFEHTELSARGYNRVLKIARTIADLAGSIGIHEEHLKEALFFRYQNLTEEAEGNMQYKGMKGGDRYGV</sequence>
<evidence type="ECO:0000259" key="2">
    <source>
        <dbReference type="Pfam" id="PF13335"/>
    </source>
</evidence>
<comment type="caution">
    <text evidence="3">The sequence shown here is derived from an EMBL/GenBank/DDBJ whole genome shotgun (WGS) entry which is preliminary data.</text>
</comment>
<dbReference type="InterPro" id="IPR045006">
    <property type="entry name" value="CHLI-like"/>
</dbReference>
<evidence type="ECO:0000259" key="1">
    <source>
        <dbReference type="Pfam" id="PF01078"/>
    </source>
</evidence>
<feature type="domain" description="Magnesium chelatase ChlI-like catalytic" evidence="1">
    <location>
        <begin position="194"/>
        <end position="397"/>
    </location>
</feature>
<proteinExistence type="predicted"/>
<dbReference type="RefSeq" id="WP_117807408.1">
    <property type="nucleotide sequence ID" value="NZ_JACOOX010000004.1"/>
</dbReference>
<gene>
    <name evidence="3" type="ORF">H8S09_07630</name>
</gene>
<dbReference type="GO" id="GO:0005524">
    <property type="term" value="F:ATP binding"/>
    <property type="evidence" value="ECO:0007669"/>
    <property type="project" value="InterPro"/>
</dbReference>
<dbReference type="Pfam" id="PF01078">
    <property type="entry name" value="Mg_chelatase"/>
    <property type="match status" value="1"/>
</dbReference>
<feature type="domain" description="Mg chelatase-related protein C-terminal" evidence="2">
    <location>
        <begin position="407"/>
        <end position="502"/>
    </location>
</feature>
<dbReference type="EMBL" id="JACOOX010000004">
    <property type="protein sequence ID" value="MBC5662759.1"/>
    <property type="molecule type" value="Genomic_DNA"/>
</dbReference>
<keyword evidence="4" id="KW-1185">Reference proteome</keyword>
<evidence type="ECO:0000313" key="3">
    <source>
        <dbReference type="EMBL" id="MBC5662759.1"/>
    </source>
</evidence>
<protein>
    <submittedName>
        <fullName evidence="3">YifB family Mg chelatase-like AAA ATPase</fullName>
    </submittedName>
</protein>
<name>A0A8I0AGP3_9FIRM</name>
<dbReference type="InterPro" id="IPR025158">
    <property type="entry name" value="Mg_chelat-rel_C"/>
</dbReference>
<dbReference type="InterPro" id="IPR020568">
    <property type="entry name" value="Ribosomal_Su5_D2-typ_SF"/>
</dbReference>
<dbReference type="InterPro" id="IPR000523">
    <property type="entry name" value="Mg_chelatse_chII-like_cat_dom"/>
</dbReference>
<dbReference type="InterPro" id="IPR027417">
    <property type="entry name" value="P-loop_NTPase"/>
</dbReference>
<dbReference type="PANTHER" id="PTHR32039:SF7">
    <property type="entry name" value="COMPETENCE PROTEIN COMM"/>
    <property type="match status" value="1"/>
</dbReference>